<dbReference type="GO" id="GO:0006364">
    <property type="term" value="P:rRNA processing"/>
    <property type="evidence" value="ECO:0007669"/>
    <property type="project" value="InterPro"/>
</dbReference>
<dbReference type="InterPro" id="IPR007109">
    <property type="entry name" value="Brix"/>
</dbReference>
<proteinExistence type="predicted"/>
<sequence>MREFFHSKILLTTSHRPSRNARRLVKVLAKLIPGCTKINRGKLTFKLLALQALDLNCDKLIVVRNRKGNPGYLDLYAVKPFGELIKECTVKLCGYSVSANYNKIATSIQRVLLNLMPALISNTVDIDTEFKIRTLECIIKIFNATVVSKNMNIERNENDVCMHITIPKIGKKSCTKKRNVIEIIFTRCSNGEKLLSLNICYNSYG</sequence>
<dbReference type="EMBL" id="DSEU01000001">
    <property type="protein sequence ID" value="HEM66038.1"/>
    <property type="molecule type" value="Genomic_DNA"/>
</dbReference>
<reference evidence="2" key="1">
    <citation type="journal article" date="2020" name="mSystems">
        <title>Genome- and Community-Level Interaction Insights into Carbon Utilization and Element Cycling Functions of Hydrothermarchaeota in Hydrothermal Sediment.</title>
        <authorList>
            <person name="Zhou Z."/>
            <person name="Liu Y."/>
            <person name="Xu W."/>
            <person name="Pan J."/>
            <person name="Luo Z.H."/>
            <person name="Li M."/>
        </authorList>
    </citation>
    <scope>NUCLEOTIDE SEQUENCE [LARGE SCALE GENOMIC DNA]</scope>
    <source>
        <strain evidence="2">SpSt-125</strain>
    </source>
</reference>
<dbReference type="PROSITE" id="PS50833">
    <property type="entry name" value="BRIX"/>
    <property type="match status" value="1"/>
</dbReference>
<organism evidence="2">
    <name type="scientific">Ignisphaera aggregans</name>
    <dbReference type="NCBI Taxonomy" id="334771"/>
    <lineage>
        <taxon>Archaea</taxon>
        <taxon>Thermoproteota</taxon>
        <taxon>Thermoprotei</taxon>
        <taxon>Desulfurococcales</taxon>
        <taxon>Desulfurococcaceae</taxon>
        <taxon>Ignisphaera</taxon>
    </lineage>
</organism>
<dbReference type="SUPFAM" id="SSF52954">
    <property type="entry name" value="Class II aaRS ABD-related"/>
    <property type="match status" value="1"/>
</dbReference>
<feature type="domain" description="Brix" evidence="1">
    <location>
        <begin position="7"/>
        <end position="205"/>
    </location>
</feature>
<comment type="caution">
    <text evidence="2">The sequence shown here is derived from an EMBL/GenBank/DDBJ whole genome shotgun (WGS) entry which is preliminary data.</text>
</comment>
<protein>
    <recommendedName>
        <fullName evidence="1">Brix domain-containing protein</fullName>
    </recommendedName>
</protein>
<dbReference type="GO" id="GO:0019843">
    <property type="term" value="F:rRNA binding"/>
    <property type="evidence" value="ECO:0007669"/>
    <property type="project" value="InterPro"/>
</dbReference>
<gene>
    <name evidence="2" type="ORF">ENO26_00405</name>
</gene>
<evidence type="ECO:0000259" key="1">
    <source>
        <dbReference type="PROSITE" id="PS50833"/>
    </source>
</evidence>
<evidence type="ECO:0000313" key="2">
    <source>
        <dbReference type="EMBL" id="HEM66038.1"/>
    </source>
</evidence>
<accession>A0A7J2TZM3</accession>
<name>A0A7J2TZM3_9CREN</name>
<dbReference type="SMART" id="SM00879">
    <property type="entry name" value="Brix"/>
    <property type="match status" value="1"/>
</dbReference>
<dbReference type="AlphaFoldDB" id="A0A7J2TZM3"/>
<dbReference type="Gene3D" id="3.40.50.10480">
    <property type="entry name" value="Probable brix-domain ribosomal biogenesis protein"/>
    <property type="match status" value="1"/>
</dbReference>